<dbReference type="OrthoDB" id="2396850at2759"/>
<dbReference type="Proteomes" id="UP000789759">
    <property type="component" value="Unassembled WGS sequence"/>
</dbReference>
<dbReference type="AlphaFoldDB" id="A0A9N8W307"/>
<evidence type="ECO:0000313" key="1">
    <source>
        <dbReference type="EMBL" id="CAG8470211.1"/>
    </source>
</evidence>
<reference evidence="1" key="1">
    <citation type="submission" date="2021-06" db="EMBL/GenBank/DDBJ databases">
        <authorList>
            <person name="Kallberg Y."/>
            <person name="Tangrot J."/>
            <person name="Rosling A."/>
        </authorList>
    </citation>
    <scope>NUCLEOTIDE SEQUENCE</scope>
    <source>
        <strain evidence="1">FL966</strain>
    </source>
</reference>
<comment type="caution">
    <text evidence="1">The sequence shown here is derived from an EMBL/GenBank/DDBJ whole genome shotgun (WGS) entry which is preliminary data.</text>
</comment>
<dbReference type="PANTHER" id="PTHR46954">
    <property type="entry name" value="C2H2-TYPE DOMAIN-CONTAINING PROTEIN"/>
    <property type="match status" value="1"/>
</dbReference>
<proteinExistence type="predicted"/>
<evidence type="ECO:0000313" key="2">
    <source>
        <dbReference type="Proteomes" id="UP000789759"/>
    </source>
</evidence>
<protein>
    <submittedName>
        <fullName evidence="1">1231_t:CDS:1</fullName>
    </submittedName>
</protein>
<accession>A0A9N8W307</accession>
<keyword evidence="2" id="KW-1185">Reference proteome</keyword>
<organism evidence="1 2">
    <name type="scientific">Cetraspora pellucida</name>
    <dbReference type="NCBI Taxonomy" id="1433469"/>
    <lineage>
        <taxon>Eukaryota</taxon>
        <taxon>Fungi</taxon>
        <taxon>Fungi incertae sedis</taxon>
        <taxon>Mucoromycota</taxon>
        <taxon>Glomeromycotina</taxon>
        <taxon>Glomeromycetes</taxon>
        <taxon>Diversisporales</taxon>
        <taxon>Gigasporaceae</taxon>
        <taxon>Cetraspora</taxon>
    </lineage>
</organism>
<dbReference type="PANTHER" id="PTHR46954:SF1">
    <property type="entry name" value="C2H2-TYPE DOMAIN-CONTAINING PROTEIN"/>
    <property type="match status" value="1"/>
</dbReference>
<gene>
    <name evidence="1" type="ORF">CPELLU_LOCUS1035</name>
</gene>
<name>A0A9N8W307_9GLOM</name>
<sequence>MVSTKDPKYPKGIVLKEYNSAWMDIKSKPKNEIENTIKHLIKSAAPTILDINPLQNFNAAIPIQNQIIEEIIKKVAETITKINDEIAECQKVYNSITDSKAQYKLMNRIKDFKKALNTKDKKEKKDQDLKEHQQVVKYDSPGCFPFLHKYLDLLEHIHESIEFRAADSKRRIEGRTLRYTLLFCLCKGGKTICFSFPALSVIVSQDDKAKVLLSISAVGKTFQVMQSFNEPVIILNHNFPVGSQQKLVLFVYLIIDLSDTNDKLRSGQLSIYICPQYEPTLLITSGQSAYNPVERAMVSLSAKLAGITQSVDKHSSHLDSQGKVINLELARKNFKHTGDTLCELWRWDNIFRRPVMT</sequence>
<dbReference type="EMBL" id="CAJVQA010000349">
    <property type="protein sequence ID" value="CAG8470211.1"/>
    <property type="molecule type" value="Genomic_DNA"/>
</dbReference>